<dbReference type="InterPro" id="IPR027417">
    <property type="entry name" value="P-loop_NTPase"/>
</dbReference>
<dbReference type="Gene3D" id="3.40.50.300">
    <property type="entry name" value="P-loop containing nucleotide triphosphate hydrolases"/>
    <property type="match status" value="2"/>
</dbReference>
<evidence type="ECO:0000313" key="3">
    <source>
        <dbReference type="Proteomes" id="UP000746751"/>
    </source>
</evidence>
<evidence type="ECO:0000259" key="1">
    <source>
        <dbReference type="Pfam" id="PF13304"/>
    </source>
</evidence>
<reference evidence="2" key="1">
    <citation type="journal article" date="2021" name="PeerJ">
        <title>Extensive microbial diversity within the chicken gut microbiome revealed by metagenomics and culture.</title>
        <authorList>
            <person name="Gilroy R."/>
            <person name="Ravi A."/>
            <person name="Getino M."/>
            <person name="Pursley I."/>
            <person name="Horton D.L."/>
            <person name="Alikhan N.F."/>
            <person name="Baker D."/>
            <person name="Gharbi K."/>
            <person name="Hall N."/>
            <person name="Watson M."/>
            <person name="Adriaenssens E.M."/>
            <person name="Foster-Nyarko E."/>
            <person name="Jarju S."/>
            <person name="Secka A."/>
            <person name="Antonio M."/>
            <person name="Oren A."/>
            <person name="Chaudhuri R.R."/>
            <person name="La Ragione R."/>
            <person name="Hildebrand F."/>
            <person name="Pallen M.J."/>
        </authorList>
    </citation>
    <scope>NUCLEOTIDE SEQUENCE</scope>
    <source>
        <strain evidence="2">ChiGjej2B2-7701</strain>
    </source>
</reference>
<sequence>MLRKFSVSNFKCFEKWTTFDLSDPANYGFNQQVIHEGTKTKGIVYGANGSGKSNLALAVFDIILHLTDKEKLFARYSPYLCLDSKNPIAEFEYEFCFNGTEVVYRYGKTDPLTLVYERLSIGGEEVLSYNFASRTGFVSLAGTESLALSSELPAETDRLSRVKYVRSNAILQESDATRAFIAFMNFVDNMLMFYSLDQRGYQGLSVGPDSFTQGIIREGKLEDFQRFLEKQGISYDLVSVDVNGLPELYCRFENSSVPFMSVASTGTTSLALYYYWYIRMGKASLVFIDEFDAFYHFELARAIVEMLRDLKGVQVFMTTHNTDLLSNDLLRPDAYFILQDGKIQSFEKLTNKELRAAHNLQKMFKAGSFNE</sequence>
<dbReference type="SUPFAM" id="SSF52540">
    <property type="entry name" value="P-loop containing nucleoside triphosphate hydrolases"/>
    <property type="match status" value="1"/>
</dbReference>
<accession>A0A921IPY9</accession>
<feature type="domain" description="ATPase AAA-type core" evidence="1">
    <location>
        <begin position="261"/>
        <end position="325"/>
    </location>
</feature>
<dbReference type="InterPro" id="IPR003959">
    <property type="entry name" value="ATPase_AAA_core"/>
</dbReference>
<dbReference type="PANTHER" id="PTHR40396">
    <property type="entry name" value="ATPASE-LIKE PROTEIN"/>
    <property type="match status" value="1"/>
</dbReference>
<organism evidence="2 3">
    <name type="scientific">Collinsella ihumii</name>
    <dbReference type="NCBI Taxonomy" id="1720204"/>
    <lineage>
        <taxon>Bacteria</taxon>
        <taxon>Bacillati</taxon>
        <taxon>Actinomycetota</taxon>
        <taxon>Coriobacteriia</taxon>
        <taxon>Coriobacteriales</taxon>
        <taxon>Coriobacteriaceae</taxon>
        <taxon>Collinsella</taxon>
    </lineage>
</organism>
<dbReference type="Pfam" id="PF13304">
    <property type="entry name" value="AAA_21"/>
    <property type="match status" value="1"/>
</dbReference>
<dbReference type="GO" id="GO:0005524">
    <property type="term" value="F:ATP binding"/>
    <property type="evidence" value="ECO:0007669"/>
    <property type="project" value="InterPro"/>
</dbReference>
<name>A0A921IPY9_9ACTN</name>
<dbReference type="AlphaFoldDB" id="A0A921IPY9"/>
<dbReference type="GO" id="GO:0016887">
    <property type="term" value="F:ATP hydrolysis activity"/>
    <property type="evidence" value="ECO:0007669"/>
    <property type="project" value="InterPro"/>
</dbReference>
<dbReference type="PANTHER" id="PTHR40396:SF1">
    <property type="entry name" value="ATPASE AAA-TYPE CORE DOMAIN-CONTAINING PROTEIN"/>
    <property type="match status" value="1"/>
</dbReference>
<dbReference type="EMBL" id="DYVF01000038">
    <property type="protein sequence ID" value="HJG30816.1"/>
    <property type="molecule type" value="Genomic_DNA"/>
</dbReference>
<comment type="caution">
    <text evidence="2">The sequence shown here is derived from an EMBL/GenBank/DDBJ whole genome shotgun (WGS) entry which is preliminary data.</text>
</comment>
<reference evidence="2" key="2">
    <citation type="submission" date="2021-09" db="EMBL/GenBank/DDBJ databases">
        <authorList>
            <person name="Gilroy R."/>
        </authorList>
    </citation>
    <scope>NUCLEOTIDE SEQUENCE</scope>
    <source>
        <strain evidence="2">ChiGjej2B2-7701</strain>
    </source>
</reference>
<gene>
    <name evidence="2" type="ORF">K8U80_05405</name>
</gene>
<evidence type="ECO:0000313" key="2">
    <source>
        <dbReference type="EMBL" id="HJG30816.1"/>
    </source>
</evidence>
<protein>
    <submittedName>
        <fullName evidence="2">AAA family ATPase</fullName>
    </submittedName>
</protein>
<proteinExistence type="predicted"/>
<dbReference type="Proteomes" id="UP000746751">
    <property type="component" value="Unassembled WGS sequence"/>
</dbReference>